<keyword evidence="1" id="KW-0812">Transmembrane</keyword>
<comment type="caution">
    <text evidence="2">The sequence shown here is derived from an EMBL/GenBank/DDBJ whole genome shotgun (WGS) entry which is preliminary data.</text>
</comment>
<evidence type="ECO:0000313" key="2">
    <source>
        <dbReference type="EMBL" id="RZU00630.1"/>
    </source>
</evidence>
<gene>
    <name evidence="2" type="ORF">EV670_1341</name>
</gene>
<accession>A0A4Q7VVH1</accession>
<sequence>MTQDFVSVDRRLATSTHVAVLLTVGAVLGGLGFSSSAREQAPQALAVHATAGTHAELERAFWVCDHAATKQLIDMGTAAACSRLTEELKKKKFNGSFDAMLAWWRQNKAPEHQALDVAGRPTADR</sequence>
<organism evidence="2 3">
    <name type="scientific">Rivibacter subsaxonicus</name>
    <dbReference type="NCBI Taxonomy" id="457575"/>
    <lineage>
        <taxon>Bacteria</taxon>
        <taxon>Pseudomonadati</taxon>
        <taxon>Pseudomonadota</taxon>
        <taxon>Betaproteobacteria</taxon>
        <taxon>Burkholderiales</taxon>
        <taxon>Rivibacter</taxon>
    </lineage>
</organism>
<evidence type="ECO:0000256" key="1">
    <source>
        <dbReference type="SAM" id="Phobius"/>
    </source>
</evidence>
<protein>
    <submittedName>
        <fullName evidence="2">Uncharacterized protein</fullName>
    </submittedName>
</protein>
<keyword evidence="1" id="KW-0472">Membrane</keyword>
<dbReference type="AlphaFoldDB" id="A0A4Q7VVH1"/>
<name>A0A4Q7VVH1_9BURK</name>
<dbReference type="OrthoDB" id="8858930at2"/>
<dbReference type="Proteomes" id="UP000293671">
    <property type="component" value="Unassembled WGS sequence"/>
</dbReference>
<keyword evidence="3" id="KW-1185">Reference proteome</keyword>
<dbReference type="RefSeq" id="WP_130431074.1">
    <property type="nucleotide sequence ID" value="NZ_SHKP01000005.1"/>
</dbReference>
<feature type="transmembrane region" description="Helical" evidence="1">
    <location>
        <begin position="12"/>
        <end position="33"/>
    </location>
</feature>
<proteinExistence type="predicted"/>
<evidence type="ECO:0000313" key="3">
    <source>
        <dbReference type="Proteomes" id="UP000293671"/>
    </source>
</evidence>
<dbReference type="EMBL" id="SHKP01000005">
    <property type="protein sequence ID" value="RZU00630.1"/>
    <property type="molecule type" value="Genomic_DNA"/>
</dbReference>
<keyword evidence="1" id="KW-1133">Transmembrane helix</keyword>
<reference evidence="2 3" key="1">
    <citation type="submission" date="2019-02" db="EMBL/GenBank/DDBJ databases">
        <title>Genomic Encyclopedia of Type Strains, Phase IV (KMG-IV): sequencing the most valuable type-strain genomes for metagenomic binning, comparative biology and taxonomic classification.</title>
        <authorList>
            <person name="Goeker M."/>
        </authorList>
    </citation>
    <scope>NUCLEOTIDE SEQUENCE [LARGE SCALE GENOMIC DNA]</scope>
    <source>
        <strain evidence="2 3">DSM 19570</strain>
    </source>
</reference>